<dbReference type="Proteomes" id="UP001055811">
    <property type="component" value="Linkage Group LG04"/>
</dbReference>
<protein>
    <submittedName>
        <fullName evidence="1">Uncharacterized protein</fullName>
    </submittedName>
</protein>
<accession>A0ACB9DYV1</accession>
<keyword evidence="2" id="KW-1185">Reference proteome</keyword>
<gene>
    <name evidence="1" type="ORF">L2E82_22965</name>
</gene>
<reference evidence="2" key="1">
    <citation type="journal article" date="2022" name="Mol. Ecol. Resour.">
        <title>The genomes of chicory, endive, great burdock and yacon provide insights into Asteraceae palaeo-polyploidization history and plant inulin production.</title>
        <authorList>
            <person name="Fan W."/>
            <person name="Wang S."/>
            <person name="Wang H."/>
            <person name="Wang A."/>
            <person name="Jiang F."/>
            <person name="Liu H."/>
            <person name="Zhao H."/>
            <person name="Xu D."/>
            <person name="Zhang Y."/>
        </authorList>
    </citation>
    <scope>NUCLEOTIDE SEQUENCE [LARGE SCALE GENOMIC DNA]</scope>
    <source>
        <strain evidence="2">cv. Punajuju</strain>
    </source>
</reference>
<organism evidence="1 2">
    <name type="scientific">Cichorium intybus</name>
    <name type="common">Chicory</name>
    <dbReference type="NCBI Taxonomy" id="13427"/>
    <lineage>
        <taxon>Eukaryota</taxon>
        <taxon>Viridiplantae</taxon>
        <taxon>Streptophyta</taxon>
        <taxon>Embryophyta</taxon>
        <taxon>Tracheophyta</taxon>
        <taxon>Spermatophyta</taxon>
        <taxon>Magnoliopsida</taxon>
        <taxon>eudicotyledons</taxon>
        <taxon>Gunneridae</taxon>
        <taxon>Pentapetalae</taxon>
        <taxon>asterids</taxon>
        <taxon>campanulids</taxon>
        <taxon>Asterales</taxon>
        <taxon>Asteraceae</taxon>
        <taxon>Cichorioideae</taxon>
        <taxon>Cichorieae</taxon>
        <taxon>Cichoriinae</taxon>
        <taxon>Cichorium</taxon>
    </lineage>
</organism>
<comment type="caution">
    <text evidence="1">The sequence shown here is derived from an EMBL/GenBank/DDBJ whole genome shotgun (WGS) entry which is preliminary data.</text>
</comment>
<reference evidence="1 2" key="2">
    <citation type="journal article" date="2022" name="Mol. Ecol. Resour.">
        <title>The genomes of chicory, endive, great burdock and yacon provide insights into Asteraceae paleo-polyploidization history and plant inulin production.</title>
        <authorList>
            <person name="Fan W."/>
            <person name="Wang S."/>
            <person name="Wang H."/>
            <person name="Wang A."/>
            <person name="Jiang F."/>
            <person name="Liu H."/>
            <person name="Zhao H."/>
            <person name="Xu D."/>
            <person name="Zhang Y."/>
        </authorList>
    </citation>
    <scope>NUCLEOTIDE SEQUENCE [LARGE SCALE GENOMIC DNA]</scope>
    <source>
        <strain evidence="2">cv. Punajuju</strain>
        <tissue evidence="1">Leaves</tissue>
    </source>
</reference>
<name>A0ACB9DYV1_CICIN</name>
<sequence length="209" mass="24383">MPNRIEVEPNQGLDGENNQSFIKSSEPNLLAQNPIIENQKVFEDCSDTLKILLSRETPLKQKLKLMEGGKDYSQREKDSQNSQALVKGSTQMSPRITRSKARRRRATEYSKRENGCSEERSEESSPMSGISSRIAEIGEFFNSWMEEDGFEDLVREAWIGCDVSSTHRKIFMLILKLKKVKKRIKVWKADRDRKSQEEIRNWLQRLEER</sequence>
<evidence type="ECO:0000313" key="2">
    <source>
        <dbReference type="Proteomes" id="UP001055811"/>
    </source>
</evidence>
<proteinExistence type="predicted"/>
<evidence type="ECO:0000313" key="1">
    <source>
        <dbReference type="EMBL" id="KAI3751874.1"/>
    </source>
</evidence>
<dbReference type="EMBL" id="CM042012">
    <property type="protein sequence ID" value="KAI3751874.1"/>
    <property type="molecule type" value="Genomic_DNA"/>
</dbReference>